<comment type="caution">
    <text evidence="3">The sequence shown here is derived from an EMBL/GenBank/DDBJ whole genome shotgun (WGS) entry which is preliminary data.</text>
</comment>
<evidence type="ECO:0000313" key="4">
    <source>
        <dbReference type="Proteomes" id="UP001198148"/>
    </source>
</evidence>
<feature type="domain" description="Schlafen AlbA-2" evidence="2">
    <location>
        <begin position="22"/>
        <end position="161"/>
    </location>
</feature>
<dbReference type="EMBL" id="JAJBPF010000034">
    <property type="protein sequence ID" value="MCB5645657.1"/>
    <property type="molecule type" value="Genomic_DNA"/>
</dbReference>
<sequence length="517" mass="57574">MIVVDGRTDREKLFELLKSGGECSELDFKETLDFSKKIDELDFVKDAVSMCNRYPGGYIVIGVDDDGNPSARAEDTNWTQFDGAVLTDKIRKYVQAPLTAISQLHEVDGHTYCLVCLLSLEDGLLVPFSKLGQTVDGKGRQIVVFREGEIVRRDGAQNRPIEYSQWAEILKQHDACVRKDESKRMDTLVDNIIAVLGEKGKTPPLVYGMDEEALVHSLEACFEQKENEKLSRFIFQVAAEFQDDADAINGLAGIGAYALSYCNDSIFEKAADALYDCYAAIDDSKADSASKSLAVAVACYELGAQLVRMKRWDLIAPFVNRQSPSPSHFIYASWIRDCQVRAVNAGLFNEAGSGMMITVALDNATNHPIVAPDCGLNMGSDASAHERYLDLLCSFDFLYCLCVFVAGVGTGLAYPACCFYSEKRISNVASQILGGDPKARRELLPDDDDDKIAMCLRELYRLASNESLQKDSKFYWGFDPSRVLRKFLQDHPEQSDEQPPDMFSYNNPDRDPNNTSH</sequence>
<evidence type="ECO:0000313" key="3">
    <source>
        <dbReference type="EMBL" id="MCB5645657.1"/>
    </source>
</evidence>
<proteinExistence type="predicted"/>
<evidence type="ECO:0000256" key="1">
    <source>
        <dbReference type="SAM" id="MobiDB-lite"/>
    </source>
</evidence>
<feature type="region of interest" description="Disordered" evidence="1">
    <location>
        <begin position="488"/>
        <end position="517"/>
    </location>
</feature>
<dbReference type="InterPro" id="IPR007421">
    <property type="entry name" value="Schlafen_AlbA_2_dom"/>
</dbReference>
<keyword evidence="3" id="KW-0547">Nucleotide-binding</keyword>
<evidence type="ECO:0000259" key="2">
    <source>
        <dbReference type="Pfam" id="PF04326"/>
    </source>
</evidence>
<dbReference type="GO" id="GO:0005524">
    <property type="term" value="F:ATP binding"/>
    <property type="evidence" value="ECO:0007669"/>
    <property type="project" value="UniProtKB-KW"/>
</dbReference>
<feature type="compositionally biased region" description="Basic and acidic residues" evidence="1">
    <location>
        <begin position="508"/>
        <end position="517"/>
    </location>
</feature>
<reference evidence="3" key="1">
    <citation type="submission" date="2021-10" db="EMBL/GenBank/DDBJ databases">
        <title>Collection of gut derived symbiotic bacterial strains cultured from healthy donors.</title>
        <authorList>
            <person name="Lin H."/>
            <person name="Littmann E."/>
            <person name="Claire K."/>
            <person name="Pamer E."/>
        </authorList>
    </citation>
    <scope>NUCLEOTIDE SEQUENCE</scope>
    <source>
        <strain evidence="3">MSK.23.105</strain>
    </source>
</reference>
<dbReference type="Pfam" id="PF04326">
    <property type="entry name" value="SLFN_AlbA_2"/>
    <property type="match status" value="1"/>
</dbReference>
<dbReference type="RefSeq" id="WP_217297386.1">
    <property type="nucleotide sequence ID" value="NZ_JAHOCE010000016.1"/>
</dbReference>
<gene>
    <name evidence="3" type="ORF">LIP63_09850</name>
</gene>
<organism evidence="3 4">
    <name type="scientific">Bifidobacterium breve</name>
    <dbReference type="NCBI Taxonomy" id="1685"/>
    <lineage>
        <taxon>Bacteria</taxon>
        <taxon>Bacillati</taxon>
        <taxon>Actinomycetota</taxon>
        <taxon>Actinomycetes</taxon>
        <taxon>Bifidobacteriales</taxon>
        <taxon>Bifidobacteriaceae</taxon>
        <taxon>Bifidobacterium</taxon>
    </lineage>
</organism>
<dbReference type="AlphaFoldDB" id="A0AAW4U0Y0"/>
<keyword evidence="3" id="KW-0067">ATP-binding</keyword>
<protein>
    <submittedName>
        <fullName evidence="3">ATP-binding protein</fullName>
    </submittedName>
</protein>
<accession>A0AAW4U0Y0</accession>
<name>A0AAW4U0Y0_BIFBR</name>
<dbReference type="Proteomes" id="UP001198148">
    <property type="component" value="Unassembled WGS sequence"/>
</dbReference>